<gene>
    <name evidence="6" type="ORF">H7C18_25785</name>
</gene>
<dbReference type="EMBL" id="JACJVO010000032">
    <property type="protein sequence ID" value="MBB6734340.1"/>
    <property type="molecule type" value="Genomic_DNA"/>
</dbReference>
<dbReference type="InterPro" id="IPR011075">
    <property type="entry name" value="TetR_C"/>
</dbReference>
<dbReference type="RefSeq" id="WP_185131974.1">
    <property type="nucleotide sequence ID" value="NZ_JACJVO010000032.1"/>
</dbReference>
<keyword evidence="7" id="KW-1185">Reference proteome</keyword>
<dbReference type="PROSITE" id="PS50977">
    <property type="entry name" value="HTH_TETR_2"/>
    <property type="match status" value="1"/>
</dbReference>
<evidence type="ECO:0000313" key="6">
    <source>
        <dbReference type="EMBL" id="MBB6734340.1"/>
    </source>
</evidence>
<keyword evidence="2 4" id="KW-0238">DNA-binding</keyword>
<keyword evidence="1" id="KW-0805">Transcription regulation</keyword>
<evidence type="ECO:0000256" key="1">
    <source>
        <dbReference type="ARBA" id="ARBA00023015"/>
    </source>
</evidence>
<accession>A0A7X0ST06</accession>
<dbReference type="InterPro" id="IPR036271">
    <property type="entry name" value="Tet_transcr_reg_TetR-rel_C_sf"/>
</dbReference>
<dbReference type="PANTHER" id="PTHR47506">
    <property type="entry name" value="TRANSCRIPTIONAL REGULATORY PROTEIN"/>
    <property type="match status" value="1"/>
</dbReference>
<feature type="DNA-binding region" description="H-T-H motif" evidence="4">
    <location>
        <begin position="24"/>
        <end position="43"/>
    </location>
</feature>
<sequence length="188" mass="20851">MTAKERLLSATKDLLWDYGYEAMSPKDIQKKADVGQGSFYHHFESKESLAAQAVREISDDMQNALSALVEADKPPLERVKDYLKQPREALRGCRIGKLVQEISVTQNTLMPPISEYFARLQQELAFLLQLAQQEGAFPPKADAAQLATAITAAVQGGYVLSRARKDPNQMEAATSGILSMIEFMEARS</sequence>
<evidence type="ECO:0000256" key="2">
    <source>
        <dbReference type="ARBA" id="ARBA00023125"/>
    </source>
</evidence>
<evidence type="ECO:0000259" key="5">
    <source>
        <dbReference type="PROSITE" id="PS50977"/>
    </source>
</evidence>
<keyword evidence="3" id="KW-0804">Transcription</keyword>
<dbReference type="Pfam" id="PF16925">
    <property type="entry name" value="TetR_C_13"/>
    <property type="match status" value="1"/>
</dbReference>
<proteinExistence type="predicted"/>
<reference evidence="6 7" key="1">
    <citation type="submission" date="2020-08" db="EMBL/GenBank/DDBJ databases">
        <title>Cohnella phylogeny.</title>
        <authorList>
            <person name="Dunlap C."/>
        </authorList>
    </citation>
    <scope>NUCLEOTIDE SEQUENCE [LARGE SCALE GENOMIC DNA]</scope>
    <source>
        <strain evidence="6 7">CBP 2801</strain>
    </source>
</reference>
<dbReference type="PRINTS" id="PR00455">
    <property type="entry name" value="HTHTETR"/>
</dbReference>
<protein>
    <submittedName>
        <fullName evidence="6">TetR/AcrR family transcriptional regulator</fullName>
    </submittedName>
</protein>
<organism evidence="6 7">
    <name type="scientific">Cohnella zeiphila</name>
    <dbReference type="NCBI Taxonomy" id="2761120"/>
    <lineage>
        <taxon>Bacteria</taxon>
        <taxon>Bacillati</taxon>
        <taxon>Bacillota</taxon>
        <taxon>Bacilli</taxon>
        <taxon>Bacillales</taxon>
        <taxon>Paenibacillaceae</taxon>
        <taxon>Cohnella</taxon>
    </lineage>
</organism>
<dbReference type="SUPFAM" id="SSF46689">
    <property type="entry name" value="Homeodomain-like"/>
    <property type="match status" value="1"/>
</dbReference>
<dbReference type="InterPro" id="IPR001647">
    <property type="entry name" value="HTH_TetR"/>
</dbReference>
<dbReference type="PANTHER" id="PTHR47506:SF3">
    <property type="entry name" value="HTH-TYPE TRANSCRIPTIONAL REGULATOR LMRA"/>
    <property type="match status" value="1"/>
</dbReference>
<comment type="caution">
    <text evidence="6">The sequence shown here is derived from an EMBL/GenBank/DDBJ whole genome shotgun (WGS) entry which is preliminary data.</text>
</comment>
<dbReference type="AlphaFoldDB" id="A0A7X0ST06"/>
<dbReference type="GO" id="GO:0003677">
    <property type="term" value="F:DNA binding"/>
    <property type="evidence" value="ECO:0007669"/>
    <property type="project" value="UniProtKB-UniRule"/>
</dbReference>
<dbReference type="InterPro" id="IPR009057">
    <property type="entry name" value="Homeodomain-like_sf"/>
</dbReference>
<name>A0A7X0ST06_9BACL</name>
<feature type="domain" description="HTH tetR-type" evidence="5">
    <location>
        <begin position="1"/>
        <end position="61"/>
    </location>
</feature>
<dbReference type="SUPFAM" id="SSF48498">
    <property type="entry name" value="Tetracyclin repressor-like, C-terminal domain"/>
    <property type="match status" value="1"/>
</dbReference>
<evidence type="ECO:0000313" key="7">
    <source>
        <dbReference type="Proteomes" id="UP000564644"/>
    </source>
</evidence>
<evidence type="ECO:0000256" key="3">
    <source>
        <dbReference type="ARBA" id="ARBA00023163"/>
    </source>
</evidence>
<dbReference type="Pfam" id="PF00440">
    <property type="entry name" value="TetR_N"/>
    <property type="match status" value="1"/>
</dbReference>
<evidence type="ECO:0000256" key="4">
    <source>
        <dbReference type="PROSITE-ProRule" id="PRU00335"/>
    </source>
</evidence>
<dbReference type="Gene3D" id="1.10.357.10">
    <property type="entry name" value="Tetracycline Repressor, domain 2"/>
    <property type="match status" value="1"/>
</dbReference>
<dbReference type="Proteomes" id="UP000564644">
    <property type="component" value="Unassembled WGS sequence"/>
</dbReference>